<gene>
    <name evidence="2" type="ORF">F5147DRAFT_146900</name>
</gene>
<dbReference type="EMBL" id="JABBWM010000023">
    <property type="protein sequence ID" value="KAG2109619.1"/>
    <property type="molecule type" value="Genomic_DNA"/>
</dbReference>
<dbReference type="AlphaFoldDB" id="A0A9P7F7E5"/>
<evidence type="ECO:0000256" key="1">
    <source>
        <dbReference type="SAM" id="Phobius"/>
    </source>
</evidence>
<accession>A0A9P7F7E5</accession>
<evidence type="ECO:0000313" key="3">
    <source>
        <dbReference type="Proteomes" id="UP000823399"/>
    </source>
</evidence>
<proteinExistence type="predicted"/>
<evidence type="ECO:0000313" key="2">
    <source>
        <dbReference type="EMBL" id="KAG2109619.1"/>
    </source>
</evidence>
<keyword evidence="3" id="KW-1185">Reference proteome</keyword>
<sequence>MVQPKRLSTFRNLSFFSIPVLQACGLWAFSVSVRYLQSPIQVVCRSGITREELVALLLLFSCAGRKSISSNYSCPIQLKSSFVFLSPPFCVPASICCFEIWPFLTSLCSHASCGDAPPSGIPHPFRSLGWSQDSSREFDDAEGLLHIAILYLSGAVRVLDVTLMISCPTLKSPSEQRLTYI</sequence>
<keyword evidence="1" id="KW-0472">Membrane</keyword>
<dbReference type="RefSeq" id="XP_041293564.1">
    <property type="nucleotide sequence ID" value="XM_041428265.1"/>
</dbReference>
<name>A0A9P7F7E5_9AGAM</name>
<keyword evidence="1" id="KW-1133">Transmembrane helix</keyword>
<organism evidence="2 3">
    <name type="scientific">Suillus discolor</name>
    <dbReference type="NCBI Taxonomy" id="1912936"/>
    <lineage>
        <taxon>Eukaryota</taxon>
        <taxon>Fungi</taxon>
        <taxon>Dikarya</taxon>
        <taxon>Basidiomycota</taxon>
        <taxon>Agaricomycotina</taxon>
        <taxon>Agaricomycetes</taxon>
        <taxon>Agaricomycetidae</taxon>
        <taxon>Boletales</taxon>
        <taxon>Suillineae</taxon>
        <taxon>Suillaceae</taxon>
        <taxon>Suillus</taxon>
    </lineage>
</organism>
<keyword evidence="1" id="KW-0812">Transmembrane</keyword>
<reference evidence="2" key="1">
    <citation type="journal article" date="2020" name="New Phytol.">
        <title>Comparative genomics reveals dynamic genome evolution in host specialist ectomycorrhizal fungi.</title>
        <authorList>
            <person name="Lofgren L.A."/>
            <person name="Nguyen N.H."/>
            <person name="Vilgalys R."/>
            <person name="Ruytinx J."/>
            <person name="Liao H.L."/>
            <person name="Branco S."/>
            <person name="Kuo A."/>
            <person name="LaButti K."/>
            <person name="Lipzen A."/>
            <person name="Andreopoulos W."/>
            <person name="Pangilinan J."/>
            <person name="Riley R."/>
            <person name="Hundley H."/>
            <person name="Na H."/>
            <person name="Barry K."/>
            <person name="Grigoriev I.V."/>
            <person name="Stajich J.E."/>
            <person name="Kennedy P.G."/>
        </authorList>
    </citation>
    <scope>NUCLEOTIDE SEQUENCE</scope>
    <source>
        <strain evidence="2">FC423</strain>
    </source>
</reference>
<dbReference type="Proteomes" id="UP000823399">
    <property type="component" value="Unassembled WGS sequence"/>
</dbReference>
<comment type="caution">
    <text evidence="2">The sequence shown here is derived from an EMBL/GenBank/DDBJ whole genome shotgun (WGS) entry which is preliminary data.</text>
</comment>
<dbReference type="GeneID" id="64690524"/>
<protein>
    <submittedName>
        <fullName evidence="2">Uncharacterized protein</fullName>
    </submittedName>
</protein>
<dbReference type="PROSITE" id="PS51257">
    <property type="entry name" value="PROKAR_LIPOPROTEIN"/>
    <property type="match status" value="1"/>
</dbReference>
<feature type="transmembrane region" description="Helical" evidence="1">
    <location>
        <begin position="12"/>
        <end position="36"/>
    </location>
</feature>